<name>A0ABT5VWE0_9BACT</name>
<keyword evidence="3" id="KW-1185">Reference proteome</keyword>
<evidence type="ECO:0000313" key="3">
    <source>
        <dbReference type="Proteomes" id="UP001528920"/>
    </source>
</evidence>
<sequence length="113" mass="13614">MKEFVTLRIYFEYGQKTKEHSFWKKLHSGGFDRELLKRAKAFDLHQVLNFTVSKGYFNHAEIQWGRSESMHFRHPQVIEIIDTENRIMDFVKKEEILLQETKLVMVKNEIVLL</sequence>
<comment type="similarity">
    <text evidence="1">Belongs to the UPF0166 family.</text>
</comment>
<dbReference type="InterPro" id="IPR011322">
    <property type="entry name" value="N-reg_PII-like_a/b"/>
</dbReference>
<dbReference type="RefSeq" id="WP_275111070.1">
    <property type="nucleotide sequence ID" value="NZ_JAKJSC010000005.1"/>
</dbReference>
<dbReference type="InterPro" id="IPR003793">
    <property type="entry name" value="UPF0166"/>
</dbReference>
<evidence type="ECO:0000313" key="2">
    <source>
        <dbReference type="EMBL" id="MDE5419741.1"/>
    </source>
</evidence>
<accession>A0ABT5VWE0</accession>
<protein>
    <submittedName>
        <fullName evidence="2">DUF190 domain-containing protein</fullName>
    </submittedName>
</protein>
<dbReference type="Pfam" id="PF02641">
    <property type="entry name" value="DUF190"/>
    <property type="match status" value="1"/>
</dbReference>
<reference evidence="2 3" key="1">
    <citation type="submission" date="2022-01" db="EMBL/GenBank/DDBJ databases">
        <title>Labilibaculum sp. nov, a marine bacterium isolated from Antarctica.</title>
        <authorList>
            <person name="Dai W."/>
        </authorList>
    </citation>
    <scope>NUCLEOTIDE SEQUENCE [LARGE SCALE GENOMIC DNA]</scope>
    <source>
        <strain evidence="2 3">DW002</strain>
    </source>
</reference>
<proteinExistence type="inferred from homology"/>
<dbReference type="Proteomes" id="UP001528920">
    <property type="component" value="Unassembled WGS sequence"/>
</dbReference>
<organism evidence="2 3">
    <name type="scientific">Paralabilibaculum antarcticum</name>
    <dbReference type="NCBI Taxonomy" id="2912572"/>
    <lineage>
        <taxon>Bacteria</taxon>
        <taxon>Pseudomonadati</taxon>
        <taxon>Bacteroidota</taxon>
        <taxon>Bacteroidia</taxon>
        <taxon>Marinilabiliales</taxon>
        <taxon>Marinifilaceae</taxon>
        <taxon>Paralabilibaculum</taxon>
    </lineage>
</organism>
<gene>
    <name evidence="2" type="ORF">L3049_17240</name>
</gene>
<dbReference type="InterPro" id="IPR015867">
    <property type="entry name" value="N-reg_PII/ATP_PRibTrfase_C"/>
</dbReference>
<dbReference type="Gene3D" id="3.30.70.120">
    <property type="match status" value="1"/>
</dbReference>
<comment type="caution">
    <text evidence="2">The sequence shown here is derived from an EMBL/GenBank/DDBJ whole genome shotgun (WGS) entry which is preliminary data.</text>
</comment>
<dbReference type="EMBL" id="JAKJSC010000005">
    <property type="protein sequence ID" value="MDE5419741.1"/>
    <property type="molecule type" value="Genomic_DNA"/>
</dbReference>
<evidence type="ECO:0000256" key="1">
    <source>
        <dbReference type="ARBA" id="ARBA00010554"/>
    </source>
</evidence>
<dbReference type="SUPFAM" id="SSF54913">
    <property type="entry name" value="GlnB-like"/>
    <property type="match status" value="1"/>
</dbReference>